<sequence>MNNNNNSSNETNVDWVNVILLKDLNDFLYKSDIIELSLASKIIREKLAPFVFNYILVDDTIFASDIDYFGLTHEYREKSFSKEVVQRFRASDNFPNYLEKRDYKSLVVDPYLKSYKERFEPYSKHVKSFTFNQVFQPLYYLIDLLRLTTNLNSLYIDTGFLLIKEFQTILDGLQNLKDIILNSVTFVKFESDKPSVNALSFPKSLQELTVFDTKLITRCYKKGAYQLLFEGFSITPEPLPIARDHLPDLRYLEYDNEYQSSSFVGEFLRINPQINSIKIPFTDLLIGNLDPDIFSPATHVVLHPSKFFNHNLNDVIYLKLNDIPIFEFTTMRNVDQGLFYRIISSFKNLKILHINLDNSTHFNSIENIIIELNHLKFINVNPSKVIQTLNSQYLCSRQRWFELSKLLNFADKLVDSAPDDLMEIIFNFTDLRQIHTASIKKLNTSHMDWGYRYSDGYGTWYRKKYALE</sequence>
<keyword evidence="2" id="KW-1185">Reference proteome</keyword>
<evidence type="ECO:0000313" key="2">
    <source>
        <dbReference type="Proteomes" id="UP000070444"/>
    </source>
</evidence>
<dbReference type="AlphaFoldDB" id="A0A137NWR9"/>
<reference evidence="1 2" key="1">
    <citation type="journal article" date="2015" name="Genome Biol. Evol.">
        <title>Phylogenomic analyses indicate that early fungi evolved digesting cell walls of algal ancestors of land plants.</title>
        <authorList>
            <person name="Chang Y."/>
            <person name="Wang S."/>
            <person name="Sekimoto S."/>
            <person name="Aerts A.L."/>
            <person name="Choi C."/>
            <person name="Clum A."/>
            <person name="LaButti K.M."/>
            <person name="Lindquist E.A."/>
            <person name="Yee Ngan C."/>
            <person name="Ohm R.A."/>
            <person name="Salamov A.A."/>
            <person name="Grigoriev I.V."/>
            <person name="Spatafora J.W."/>
            <person name="Berbee M.L."/>
        </authorList>
    </citation>
    <scope>NUCLEOTIDE SEQUENCE [LARGE SCALE GENOMIC DNA]</scope>
    <source>
        <strain evidence="1 2">NRRL 28638</strain>
    </source>
</reference>
<organism evidence="1 2">
    <name type="scientific">Conidiobolus coronatus (strain ATCC 28846 / CBS 209.66 / NRRL 28638)</name>
    <name type="common">Delacroixia coronata</name>
    <dbReference type="NCBI Taxonomy" id="796925"/>
    <lineage>
        <taxon>Eukaryota</taxon>
        <taxon>Fungi</taxon>
        <taxon>Fungi incertae sedis</taxon>
        <taxon>Zoopagomycota</taxon>
        <taxon>Entomophthoromycotina</taxon>
        <taxon>Entomophthoromycetes</taxon>
        <taxon>Entomophthorales</taxon>
        <taxon>Ancylistaceae</taxon>
        <taxon>Conidiobolus</taxon>
    </lineage>
</organism>
<dbReference type="Proteomes" id="UP000070444">
    <property type="component" value="Unassembled WGS sequence"/>
</dbReference>
<evidence type="ECO:0008006" key="3">
    <source>
        <dbReference type="Google" id="ProtNLM"/>
    </source>
</evidence>
<name>A0A137NWR9_CONC2</name>
<accession>A0A137NWR9</accession>
<gene>
    <name evidence="1" type="ORF">CONCODRAFT_19834</name>
</gene>
<protein>
    <recommendedName>
        <fullName evidence="3">F-box domain-containing protein</fullName>
    </recommendedName>
</protein>
<evidence type="ECO:0000313" key="1">
    <source>
        <dbReference type="EMBL" id="KXN67138.1"/>
    </source>
</evidence>
<proteinExistence type="predicted"/>
<dbReference type="EMBL" id="KQ964658">
    <property type="protein sequence ID" value="KXN67138.1"/>
    <property type="molecule type" value="Genomic_DNA"/>
</dbReference>